<dbReference type="STRING" id="926562.Oweho_0359"/>
<sequence>MTREEISEKLVQTNKDFTTYITSLSEEDYNYSYNDKWTAGQQMEHIYKSIVPLNKALMLPKAIMKLNFGKANRPSRSYDDLIIRYKEKLGLGGKAPSQFAPEGISFDKRQKLADNLMKATGTLIKRLKKFTEEDLDVLILPHPLLGKLTLREMTYFTDYHTRHHHLHTIENLKHTLQKKLTFIINFLMLSENFDLFSFQQIKLENEIHQEHNMDCGNPWFFNYLLTLCSSRF</sequence>
<dbReference type="EMBL" id="CP003156">
    <property type="protein sequence ID" value="AEV31380.1"/>
    <property type="molecule type" value="Genomic_DNA"/>
</dbReference>
<reference evidence="2 3" key="1">
    <citation type="journal article" date="2012" name="Stand. Genomic Sci.">
        <title>Genome sequence of the orange-pigmented seawater bacterium Owenweeksia hongkongensis type strain (UST20020801(T)).</title>
        <authorList>
            <person name="Riedel T."/>
            <person name="Held B."/>
            <person name="Nolan M."/>
            <person name="Lucas S."/>
            <person name="Lapidus A."/>
            <person name="Tice H."/>
            <person name="Del Rio T.G."/>
            <person name="Cheng J.F."/>
            <person name="Han C."/>
            <person name="Tapia R."/>
            <person name="Goodwin L.A."/>
            <person name="Pitluck S."/>
            <person name="Liolios K."/>
            <person name="Mavromatis K."/>
            <person name="Pagani I."/>
            <person name="Ivanova N."/>
            <person name="Mikhailova N."/>
            <person name="Pati A."/>
            <person name="Chen A."/>
            <person name="Palaniappan K."/>
            <person name="Rohde M."/>
            <person name="Tindall B.J."/>
            <person name="Detter J.C."/>
            <person name="Goker M."/>
            <person name="Woyke T."/>
            <person name="Bristow J."/>
            <person name="Eisen J.A."/>
            <person name="Markowitz V."/>
            <person name="Hugenholtz P."/>
            <person name="Klenk H.P."/>
            <person name="Kyrpides N.C."/>
        </authorList>
    </citation>
    <scope>NUCLEOTIDE SEQUENCE</scope>
    <source>
        <strain evidence="3">DSM 17368 / JCM 12287 / NRRL B-23963</strain>
    </source>
</reference>
<dbReference type="KEGG" id="oho:Oweho_0359"/>
<accession>G8R8J8</accession>
<dbReference type="Proteomes" id="UP000005631">
    <property type="component" value="Chromosome"/>
</dbReference>
<feature type="domain" description="DinB-like" evidence="1">
    <location>
        <begin position="10"/>
        <end position="166"/>
    </location>
</feature>
<keyword evidence="3" id="KW-1185">Reference proteome</keyword>
<dbReference type="OrthoDB" id="954225at2"/>
<dbReference type="eggNOG" id="COG2318">
    <property type="taxonomic scope" value="Bacteria"/>
</dbReference>
<dbReference type="Pfam" id="PF12867">
    <property type="entry name" value="DinB_2"/>
    <property type="match status" value="1"/>
</dbReference>
<dbReference type="SUPFAM" id="SSF109854">
    <property type="entry name" value="DinB/YfiT-like putative metalloenzymes"/>
    <property type="match status" value="1"/>
</dbReference>
<dbReference type="InterPro" id="IPR034660">
    <property type="entry name" value="DinB/YfiT-like"/>
</dbReference>
<proteinExistence type="predicted"/>
<organism evidence="2 3">
    <name type="scientific">Owenweeksia hongkongensis (strain DSM 17368 / CIP 108786 / JCM 12287 / NRRL B-23963 / UST20020801)</name>
    <dbReference type="NCBI Taxonomy" id="926562"/>
    <lineage>
        <taxon>Bacteria</taxon>
        <taxon>Pseudomonadati</taxon>
        <taxon>Bacteroidota</taxon>
        <taxon>Flavobacteriia</taxon>
        <taxon>Flavobacteriales</taxon>
        <taxon>Owenweeksiaceae</taxon>
        <taxon>Owenweeksia</taxon>
    </lineage>
</organism>
<evidence type="ECO:0000313" key="3">
    <source>
        <dbReference type="Proteomes" id="UP000005631"/>
    </source>
</evidence>
<dbReference type="InterPro" id="IPR024775">
    <property type="entry name" value="DinB-like"/>
</dbReference>
<dbReference type="RefSeq" id="WP_014200741.1">
    <property type="nucleotide sequence ID" value="NC_016599.1"/>
</dbReference>
<evidence type="ECO:0000313" key="2">
    <source>
        <dbReference type="EMBL" id="AEV31380.1"/>
    </source>
</evidence>
<name>G8R8J8_OWEHD</name>
<gene>
    <name evidence="2" type="ordered locus">Oweho_0359</name>
</gene>
<dbReference type="HOGENOM" id="CLU_104166_0_0_10"/>
<dbReference type="AlphaFoldDB" id="G8R8J8"/>
<protein>
    <recommendedName>
        <fullName evidence="1">DinB-like domain-containing protein</fullName>
    </recommendedName>
</protein>
<dbReference type="Gene3D" id="1.20.120.450">
    <property type="entry name" value="dinb family like domain"/>
    <property type="match status" value="1"/>
</dbReference>
<evidence type="ECO:0000259" key="1">
    <source>
        <dbReference type="Pfam" id="PF12867"/>
    </source>
</evidence>